<dbReference type="VEuPathDB" id="MicrosporidiaDB:EDEG_03961"/>
<evidence type="ECO:0000256" key="4">
    <source>
        <dbReference type="SAM" id="Coils"/>
    </source>
</evidence>
<dbReference type="InterPro" id="IPR013083">
    <property type="entry name" value="Znf_RING/FYVE/PHD"/>
</dbReference>
<dbReference type="GO" id="GO:0005673">
    <property type="term" value="C:transcription factor TFIIE complex"/>
    <property type="evidence" value="ECO:0007669"/>
    <property type="project" value="TreeGrafter"/>
</dbReference>
<gene>
    <name evidence="6" type="ORF">EDEG_03961</name>
</gene>
<feature type="coiled-coil region" evidence="4">
    <location>
        <begin position="194"/>
        <end position="221"/>
    </location>
</feature>
<reference evidence="6 7" key="1">
    <citation type="submission" date="2011-08" db="EMBL/GenBank/DDBJ databases">
        <authorList>
            <person name="Liu Z.J."/>
            <person name="Shi F.L."/>
            <person name="Lu J.Q."/>
            <person name="Li M."/>
            <person name="Wang Z.L."/>
        </authorList>
    </citation>
    <scope>NUCLEOTIDE SEQUENCE [LARGE SCALE GENOMIC DNA]</scope>
    <source>
        <strain evidence="6 7">USNM 41457</strain>
    </source>
</reference>
<evidence type="ECO:0000256" key="1">
    <source>
        <dbReference type="ARBA" id="ARBA00008947"/>
    </source>
</evidence>
<dbReference type="InterPro" id="IPR002853">
    <property type="entry name" value="TFIIE_asu"/>
</dbReference>
<keyword evidence="7" id="KW-1185">Reference proteome</keyword>
<protein>
    <recommendedName>
        <fullName evidence="5">HTH TFE/IIEalpha-type domain-containing protein</fullName>
    </recommendedName>
</protein>
<feature type="domain" description="HTH TFE/IIEalpha-type" evidence="5">
    <location>
        <begin position="7"/>
        <end position="96"/>
    </location>
</feature>
<evidence type="ECO:0000259" key="5">
    <source>
        <dbReference type="PROSITE" id="PS51344"/>
    </source>
</evidence>
<comment type="similarity">
    <text evidence="1">Belongs to the TFIIE alpha subunit family.</text>
</comment>
<name>J8ZNZ4_EDHAE</name>
<evidence type="ECO:0000313" key="6">
    <source>
        <dbReference type="EMBL" id="EJW01418.1"/>
    </source>
</evidence>
<dbReference type="InterPro" id="IPR024550">
    <property type="entry name" value="TFIIEa/SarR/Rpc3_HTH_dom"/>
</dbReference>
<dbReference type="EMBL" id="AFBI03000159">
    <property type="protein sequence ID" value="EJW01418.1"/>
    <property type="molecule type" value="Genomic_DNA"/>
</dbReference>
<dbReference type="OrthoDB" id="361102at2759"/>
<comment type="caution">
    <text evidence="6">The sequence shown here is derived from an EMBL/GenBank/DDBJ whole genome shotgun (WGS) entry which is preliminary data.</text>
</comment>
<reference evidence="7" key="2">
    <citation type="submission" date="2015-07" db="EMBL/GenBank/DDBJ databases">
        <title>Contrasting host-pathogen interactions and genome evolution in two generalist and specialist microsporidian pathogens of mosquitoes.</title>
        <authorList>
            <consortium name="The Broad Institute Genomics Platform"/>
            <consortium name="The Broad Institute Genome Sequencing Center for Infectious Disease"/>
            <person name="Cuomo C.A."/>
            <person name="Sanscrainte N.D."/>
            <person name="Goldberg J.M."/>
            <person name="Heiman D."/>
            <person name="Young S."/>
            <person name="Zeng Q."/>
            <person name="Becnel J.J."/>
            <person name="Birren B.W."/>
        </authorList>
    </citation>
    <scope>NUCLEOTIDE SEQUENCE [LARGE SCALE GENOMIC DNA]</scope>
    <source>
        <strain evidence="7">USNM 41457</strain>
    </source>
</reference>
<keyword evidence="2" id="KW-0805">Transcription regulation</keyword>
<keyword evidence="3" id="KW-0804">Transcription</keyword>
<dbReference type="InParanoid" id="J8ZNZ4"/>
<keyword evidence="4" id="KW-0175">Coiled coil</keyword>
<dbReference type="Gene3D" id="3.30.40.10">
    <property type="entry name" value="Zinc/RING finger domain, C3HC4 (zinc finger)"/>
    <property type="match status" value="1"/>
</dbReference>
<sequence>MECEKQMAELIKKTARMFYEPGAIVILDLLLSKLILFDYEICEKLKMLPKEFHKIIIKLKEDRLVCCESKIENENGRSMTKTAYYLDYAKFKDTIKYKIFKMSKKIDEGGSKNRNITYWCQICKKEFSLFEMQSLIDEYFKFKCDECCGAVAEKIQALNDNDLKLHKKVMEEVSDILELLKKLDKHNLQCLDYFQVLKLRKEREENMVKNKEEKKEAEIEVKKESVFIDDEIVDASELKNDMEFTDGIDIVKLDGTKSSDGKTSGMGASALDIQSAIASSSIFNESLDTEKSAFSEALSCDLNTNGESSKIDDFDSIFGLSEVTKQETQVSEEVFVAPEILPQCNKENVKNEENTKNEKPKIIRDLVKVAGIEKPFNEITSEDQDKMSPEEYEYYFEVYSKYES</sequence>
<dbReference type="SMART" id="SM00531">
    <property type="entry name" value="TFIIE"/>
    <property type="match status" value="1"/>
</dbReference>
<evidence type="ECO:0000256" key="3">
    <source>
        <dbReference type="ARBA" id="ARBA00023163"/>
    </source>
</evidence>
<dbReference type="PANTHER" id="PTHR13097:SF7">
    <property type="entry name" value="GENERAL TRANSCRIPTION FACTOR IIE SUBUNIT 1"/>
    <property type="match status" value="1"/>
</dbReference>
<evidence type="ECO:0000313" key="7">
    <source>
        <dbReference type="Proteomes" id="UP000003163"/>
    </source>
</evidence>
<dbReference type="STRING" id="1003232.J8ZNZ4"/>
<dbReference type="InterPro" id="IPR017919">
    <property type="entry name" value="TFIIE/TFIIEa_HTH"/>
</dbReference>
<dbReference type="InterPro" id="IPR039997">
    <property type="entry name" value="TFE"/>
</dbReference>
<evidence type="ECO:0000256" key="2">
    <source>
        <dbReference type="ARBA" id="ARBA00023015"/>
    </source>
</evidence>
<proteinExistence type="inferred from homology"/>
<dbReference type="Pfam" id="PF02002">
    <property type="entry name" value="TFIIE_alpha"/>
    <property type="match status" value="1"/>
</dbReference>
<dbReference type="FunCoup" id="J8ZNZ4">
    <property type="interactions" value="125"/>
</dbReference>
<dbReference type="PANTHER" id="PTHR13097">
    <property type="entry name" value="TRANSCRIPTION INITIATION FACTOR IIE, ALPHA SUBUNIT"/>
    <property type="match status" value="1"/>
</dbReference>
<dbReference type="GO" id="GO:0006367">
    <property type="term" value="P:transcription initiation at RNA polymerase II promoter"/>
    <property type="evidence" value="ECO:0007669"/>
    <property type="project" value="InterPro"/>
</dbReference>
<dbReference type="PROSITE" id="PS51344">
    <property type="entry name" value="HTH_TFE_IIE"/>
    <property type="match status" value="1"/>
</dbReference>
<organism evidence="6 7">
    <name type="scientific">Edhazardia aedis (strain USNM 41457)</name>
    <name type="common">Microsporidian parasite</name>
    <dbReference type="NCBI Taxonomy" id="1003232"/>
    <lineage>
        <taxon>Eukaryota</taxon>
        <taxon>Fungi</taxon>
        <taxon>Fungi incertae sedis</taxon>
        <taxon>Microsporidia</taxon>
        <taxon>Edhazardia</taxon>
    </lineage>
</organism>
<accession>J8ZNZ4</accession>
<dbReference type="Proteomes" id="UP000003163">
    <property type="component" value="Unassembled WGS sequence"/>
</dbReference>
<dbReference type="AlphaFoldDB" id="J8ZNZ4"/>
<dbReference type="HOGENOM" id="CLU_056967_0_0_1"/>